<dbReference type="PROSITE" id="PS50109">
    <property type="entry name" value="HIS_KIN"/>
    <property type="match status" value="1"/>
</dbReference>
<evidence type="ECO:0000256" key="3">
    <source>
        <dbReference type="ARBA" id="ARBA00012438"/>
    </source>
</evidence>
<keyword evidence="8 11" id="KW-1133">Transmembrane helix</keyword>
<evidence type="ECO:0000256" key="4">
    <source>
        <dbReference type="ARBA" id="ARBA00022553"/>
    </source>
</evidence>
<feature type="domain" description="HAMP" evidence="13">
    <location>
        <begin position="76"/>
        <end position="130"/>
    </location>
</feature>
<accession>A0A239D423</accession>
<dbReference type="InterPro" id="IPR036890">
    <property type="entry name" value="HATPase_C_sf"/>
</dbReference>
<dbReference type="Gene3D" id="3.30.565.10">
    <property type="entry name" value="Histidine kinase-like ATPase, C-terminal domain"/>
    <property type="match status" value="1"/>
</dbReference>
<dbReference type="OrthoDB" id="9786919at2"/>
<dbReference type="AlphaFoldDB" id="A0A239D423"/>
<keyword evidence="9" id="KW-0902">Two-component regulatory system</keyword>
<dbReference type="Pfam" id="PF00672">
    <property type="entry name" value="HAMP"/>
    <property type="match status" value="1"/>
</dbReference>
<evidence type="ECO:0000256" key="11">
    <source>
        <dbReference type="SAM" id="Phobius"/>
    </source>
</evidence>
<keyword evidence="6 11" id="KW-0812">Transmembrane</keyword>
<feature type="transmembrane region" description="Helical" evidence="11">
    <location>
        <begin position="53"/>
        <end position="75"/>
    </location>
</feature>
<evidence type="ECO:0000313" key="14">
    <source>
        <dbReference type="EMBL" id="SNS26611.1"/>
    </source>
</evidence>
<name>A0A239D423_9ACTN</name>
<dbReference type="SMART" id="SM00387">
    <property type="entry name" value="HATPase_c"/>
    <property type="match status" value="1"/>
</dbReference>
<comment type="subcellular location">
    <subcellularLocation>
        <location evidence="2">Cell membrane</location>
    </subcellularLocation>
</comment>
<dbReference type="InterPro" id="IPR003594">
    <property type="entry name" value="HATPase_dom"/>
</dbReference>
<comment type="catalytic activity">
    <reaction evidence="1">
        <text>ATP + protein L-histidine = ADP + protein N-phospho-L-histidine.</text>
        <dbReference type="EC" id="2.7.13.3"/>
    </reaction>
</comment>
<dbReference type="Pfam" id="PF02518">
    <property type="entry name" value="HATPase_c"/>
    <property type="match status" value="1"/>
</dbReference>
<dbReference type="CDD" id="cd06225">
    <property type="entry name" value="HAMP"/>
    <property type="match status" value="1"/>
</dbReference>
<dbReference type="EMBL" id="FZNR01000012">
    <property type="protein sequence ID" value="SNS26611.1"/>
    <property type="molecule type" value="Genomic_DNA"/>
</dbReference>
<dbReference type="SMART" id="SM00388">
    <property type="entry name" value="HisKA"/>
    <property type="match status" value="1"/>
</dbReference>
<evidence type="ECO:0000256" key="9">
    <source>
        <dbReference type="ARBA" id="ARBA00023012"/>
    </source>
</evidence>
<keyword evidence="5" id="KW-0808">Transferase</keyword>
<dbReference type="InterPro" id="IPR003660">
    <property type="entry name" value="HAMP_dom"/>
</dbReference>
<evidence type="ECO:0000256" key="10">
    <source>
        <dbReference type="ARBA" id="ARBA00023136"/>
    </source>
</evidence>
<evidence type="ECO:0000313" key="15">
    <source>
        <dbReference type="Proteomes" id="UP000198415"/>
    </source>
</evidence>
<dbReference type="InterPro" id="IPR050428">
    <property type="entry name" value="TCS_sensor_his_kinase"/>
</dbReference>
<dbReference type="InterPro" id="IPR036097">
    <property type="entry name" value="HisK_dim/P_sf"/>
</dbReference>
<dbReference type="SMART" id="SM00304">
    <property type="entry name" value="HAMP"/>
    <property type="match status" value="1"/>
</dbReference>
<dbReference type="InterPro" id="IPR005467">
    <property type="entry name" value="His_kinase_dom"/>
</dbReference>
<organism evidence="14 15">
    <name type="scientific">Actinoplanes regularis</name>
    <dbReference type="NCBI Taxonomy" id="52697"/>
    <lineage>
        <taxon>Bacteria</taxon>
        <taxon>Bacillati</taxon>
        <taxon>Actinomycetota</taxon>
        <taxon>Actinomycetes</taxon>
        <taxon>Micromonosporales</taxon>
        <taxon>Micromonosporaceae</taxon>
        <taxon>Actinoplanes</taxon>
    </lineage>
</organism>
<sequence>MTLRTRLMLLYSVPFFVVGSILVTVPLLGVQQSAPVGSVPAPHPVPEVTQFPVGTWAVTMLGLVVASVALGWVVSGRYLRPLRKMTETAREISATNLHRRLSDSSRARDELGELAATLDQLFGRLEASFASQRQFVANASHELRTPLTAEKALLQVALADPDASAESLREACRQVLLLNDAQERLIGALLTLANGQQGVERPTEMDLADITEVALRARPTDRVSVKTTLAPTLIWGDTRLVESLVVNLVDNALRHNVAGGHVEVITESVRDDSGGRITVRNTGPVVPPAELDRLFEPFQRLARPRIGHGEGHGLGLAIVRAIANVHGAGLDAHTRPEGGLDIAITFPPGTPFHGIDEASRVDHSSHWSHGR</sequence>
<dbReference type="GO" id="GO:0000155">
    <property type="term" value="F:phosphorelay sensor kinase activity"/>
    <property type="evidence" value="ECO:0007669"/>
    <property type="project" value="InterPro"/>
</dbReference>
<dbReference type="SUPFAM" id="SSF158472">
    <property type="entry name" value="HAMP domain-like"/>
    <property type="match status" value="1"/>
</dbReference>
<dbReference type="RefSeq" id="WP_089296302.1">
    <property type="nucleotide sequence ID" value="NZ_BOMU01000063.1"/>
</dbReference>
<gene>
    <name evidence="14" type="ORF">SAMN06264365_112231</name>
</gene>
<dbReference type="PANTHER" id="PTHR45436">
    <property type="entry name" value="SENSOR HISTIDINE KINASE YKOH"/>
    <property type="match status" value="1"/>
</dbReference>
<dbReference type="Proteomes" id="UP000198415">
    <property type="component" value="Unassembled WGS sequence"/>
</dbReference>
<evidence type="ECO:0000256" key="8">
    <source>
        <dbReference type="ARBA" id="ARBA00022989"/>
    </source>
</evidence>
<reference evidence="14 15" key="1">
    <citation type="submission" date="2017-06" db="EMBL/GenBank/DDBJ databases">
        <authorList>
            <person name="Kim H.J."/>
            <person name="Triplett B.A."/>
        </authorList>
    </citation>
    <scope>NUCLEOTIDE SEQUENCE [LARGE SCALE GENOMIC DNA]</scope>
    <source>
        <strain evidence="14 15">DSM 43151</strain>
    </source>
</reference>
<keyword evidence="10 11" id="KW-0472">Membrane</keyword>
<dbReference type="PANTHER" id="PTHR45436:SF5">
    <property type="entry name" value="SENSOR HISTIDINE KINASE TRCS"/>
    <property type="match status" value="1"/>
</dbReference>
<dbReference type="InterPro" id="IPR004358">
    <property type="entry name" value="Sig_transdc_His_kin-like_C"/>
</dbReference>
<dbReference type="Gene3D" id="6.10.340.10">
    <property type="match status" value="1"/>
</dbReference>
<feature type="domain" description="Histidine kinase" evidence="12">
    <location>
        <begin position="138"/>
        <end position="350"/>
    </location>
</feature>
<feature type="transmembrane region" description="Helical" evidence="11">
    <location>
        <begin position="7"/>
        <end position="28"/>
    </location>
</feature>
<dbReference type="Pfam" id="PF00512">
    <property type="entry name" value="HisKA"/>
    <property type="match status" value="1"/>
</dbReference>
<evidence type="ECO:0000256" key="1">
    <source>
        <dbReference type="ARBA" id="ARBA00000085"/>
    </source>
</evidence>
<keyword evidence="7 14" id="KW-0418">Kinase</keyword>
<dbReference type="InterPro" id="IPR003661">
    <property type="entry name" value="HisK_dim/P_dom"/>
</dbReference>
<proteinExistence type="predicted"/>
<evidence type="ECO:0000256" key="7">
    <source>
        <dbReference type="ARBA" id="ARBA00022777"/>
    </source>
</evidence>
<dbReference type="PRINTS" id="PR00344">
    <property type="entry name" value="BCTRLSENSOR"/>
</dbReference>
<dbReference type="PROSITE" id="PS50885">
    <property type="entry name" value="HAMP"/>
    <property type="match status" value="1"/>
</dbReference>
<dbReference type="CDD" id="cd00082">
    <property type="entry name" value="HisKA"/>
    <property type="match status" value="1"/>
</dbReference>
<evidence type="ECO:0000259" key="12">
    <source>
        <dbReference type="PROSITE" id="PS50109"/>
    </source>
</evidence>
<evidence type="ECO:0000256" key="5">
    <source>
        <dbReference type="ARBA" id="ARBA00022679"/>
    </source>
</evidence>
<dbReference type="Gene3D" id="1.10.287.130">
    <property type="match status" value="1"/>
</dbReference>
<protein>
    <recommendedName>
        <fullName evidence="3">histidine kinase</fullName>
        <ecNumber evidence="3">2.7.13.3</ecNumber>
    </recommendedName>
</protein>
<keyword evidence="15" id="KW-1185">Reference proteome</keyword>
<evidence type="ECO:0000259" key="13">
    <source>
        <dbReference type="PROSITE" id="PS50885"/>
    </source>
</evidence>
<dbReference type="SUPFAM" id="SSF55874">
    <property type="entry name" value="ATPase domain of HSP90 chaperone/DNA topoisomerase II/histidine kinase"/>
    <property type="match status" value="1"/>
</dbReference>
<keyword evidence="4" id="KW-0597">Phosphoprotein</keyword>
<dbReference type="SUPFAM" id="SSF47384">
    <property type="entry name" value="Homodimeric domain of signal transducing histidine kinase"/>
    <property type="match status" value="1"/>
</dbReference>
<evidence type="ECO:0000256" key="6">
    <source>
        <dbReference type="ARBA" id="ARBA00022692"/>
    </source>
</evidence>
<dbReference type="GO" id="GO:0005886">
    <property type="term" value="C:plasma membrane"/>
    <property type="evidence" value="ECO:0007669"/>
    <property type="project" value="UniProtKB-SubCell"/>
</dbReference>
<evidence type="ECO:0000256" key="2">
    <source>
        <dbReference type="ARBA" id="ARBA00004236"/>
    </source>
</evidence>
<dbReference type="EC" id="2.7.13.3" evidence="3"/>